<dbReference type="SUPFAM" id="SSF161266">
    <property type="entry name" value="Gam-like"/>
    <property type="match status" value="1"/>
</dbReference>
<organism evidence="1 2">
    <name type="scientific">Subdoligranulum variabile DSM 15176</name>
    <dbReference type="NCBI Taxonomy" id="411471"/>
    <lineage>
        <taxon>Bacteria</taxon>
        <taxon>Bacillati</taxon>
        <taxon>Bacillota</taxon>
        <taxon>Clostridia</taxon>
        <taxon>Eubacteriales</taxon>
        <taxon>Oscillospiraceae</taxon>
        <taxon>Subdoligranulum</taxon>
    </lineage>
</organism>
<dbReference type="OrthoDB" id="5322039at2"/>
<dbReference type="HOGENOM" id="CLU_129156_1_0_9"/>
<dbReference type="STRING" id="411471.SUBVAR_07006"/>
<dbReference type="AlphaFoldDB" id="D1PRH7"/>
<dbReference type="GO" id="GO:0003690">
    <property type="term" value="F:double-stranded DNA binding"/>
    <property type="evidence" value="ECO:0007669"/>
    <property type="project" value="InterPro"/>
</dbReference>
<evidence type="ECO:0000313" key="2">
    <source>
        <dbReference type="Proteomes" id="UP000003438"/>
    </source>
</evidence>
<comment type="caution">
    <text evidence="1">The sequence shown here is derived from an EMBL/GenBank/DDBJ whole genome shotgun (WGS) entry which is preliminary data.</text>
</comment>
<dbReference type="InterPro" id="IPR009951">
    <property type="entry name" value="Host-nuc_inhib_Gam"/>
</dbReference>
<keyword evidence="2" id="KW-1185">Reference proteome</keyword>
<dbReference type="RefSeq" id="WP_007048355.1">
    <property type="nucleotide sequence ID" value="NZ_GG704771.1"/>
</dbReference>
<protein>
    <submittedName>
        <fullName evidence="1">Bacteriophage Mu Gam like protein</fullName>
    </submittedName>
</protein>
<dbReference type="eggNOG" id="COG4396">
    <property type="taxonomic scope" value="Bacteria"/>
</dbReference>
<dbReference type="Gene3D" id="1.20.5.170">
    <property type="match status" value="1"/>
</dbReference>
<accession>D1PRH7</accession>
<proteinExistence type="predicted"/>
<dbReference type="EMBL" id="ACBY02000060">
    <property type="protein sequence ID" value="EFB74703.1"/>
    <property type="molecule type" value="Genomic_DNA"/>
</dbReference>
<dbReference type="Proteomes" id="UP000003438">
    <property type="component" value="Unassembled WGS sequence"/>
</dbReference>
<dbReference type="GO" id="GO:0042262">
    <property type="term" value="P:DNA protection"/>
    <property type="evidence" value="ECO:0007669"/>
    <property type="project" value="InterPro"/>
</dbReference>
<evidence type="ECO:0000313" key="1">
    <source>
        <dbReference type="EMBL" id="EFB74703.1"/>
    </source>
</evidence>
<sequence length="165" mass="18457">MARRKVTAAPVLPDWAAVDGALRDIRECEHALTELGVDRDRRIDSVKEEYSKMALPLQNRIKKLEGDVKAYADAHRAELTGKSRTLNFGTVGYRISSRLILPASKAAEAIAALKALGRKEFIKTTETLDRAALSRQPVELLNQIGAYIQQRDEFYYDVSGENPEL</sequence>
<name>D1PRH7_9FIRM</name>
<gene>
    <name evidence="1" type="ORF">SUBVAR_07006</name>
</gene>
<reference evidence="1" key="1">
    <citation type="submission" date="2009-12" db="EMBL/GenBank/DDBJ databases">
        <authorList>
            <person name="Weinstock G."/>
            <person name="Sodergren E."/>
            <person name="Clifton S."/>
            <person name="Fulton L."/>
            <person name="Fulton B."/>
            <person name="Courtney L."/>
            <person name="Fronick C."/>
            <person name="Harrison M."/>
            <person name="Strong C."/>
            <person name="Farmer C."/>
            <person name="Delahaunty K."/>
            <person name="Markovic C."/>
            <person name="Hall O."/>
            <person name="Minx P."/>
            <person name="Tomlinson C."/>
            <person name="Mitreva M."/>
            <person name="Nelson J."/>
            <person name="Hou S."/>
            <person name="Wollam A."/>
            <person name="Pepin K.H."/>
            <person name="Johnson M."/>
            <person name="Bhonagiri V."/>
            <person name="Nash W.E."/>
            <person name="Warren W."/>
            <person name="Chinwalla A."/>
            <person name="Mardis E.R."/>
            <person name="Wilson R.K."/>
        </authorList>
    </citation>
    <scope>NUCLEOTIDE SEQUENCE [LARGE SCALE GENOMIC DNA]</scope>
    <source>
        <strain evidence="1">DSM 15176</strain>
    </source>
</reference>
<dbReference type="Pfam" id="PF07352">
    <property type="entry name" value="Phage_Mu_Gam"/>
    <property type="match status" value="1"/>
</dbReference>